<organism evidence="3 4">
    <name type="scientific">Roseateles saccharophilus</name>
    <name type="common">Pseudomonas saccharophila</name>
    <dbReference type="NCBI Taxonomy" id="304"/>
    <lineage>
        <taxon>Bacteria</taxon>
        <taxon>Pseudomonadati</taxon>
        <taxon>Pseudomonadota</taxon>
        <taxon>Betaproteobacteria</taxon>
        <taxon>Burkholderiales</taxon>
        <taxon>Sphaerotilaceae</taxon>
        <taxon>Roseateles</taxon>
    </lineage>
</organism>
<keyword evidence="4" id="KW-1185">Reference proteome</keyword>
<comment type="caution">
    <text evidence="3">The sequence shown here is derived from an EMBL/GenBank/DDBJ whole genome shotgun (WGS) entry which is preliminary data.</text>
</comment>
<evidence type="ECO:0000313" key="4">
    <source>
        <dbReference type="Proteomes" id="UP000295110"/>
    </source>
</evidence>
<dbReference type="CDD" id="cd08545">
    <property type="entry name" value="YcnI_like"/>
    <property type="match status" value="1"/>
</dbReference>
<dbReference type="InterPro" id="IPR012533">
    <property type="entry name" value="YcnI-copper_dom"/>
</dbReference>
<evidence type="ECO:0000313" key="3">
    <source>
        <dbReference type="EMBL" id="TCU87141.1"/>
    </source>
</evidence>
<keyword evidence="1" id="KW-0732">Signal</keyword>
<dbReference type="Gene3D" id="2.60.40.2230">
    <property type="entry name" value="Uncharacterised protein YcnI-like PF07987, DUF1775"/>
    <property type="match status" value="1"/>
</dbReference>
<dbReference type="RefSeq" id="WP_132576296.1">
    <property type="nucleotide sequence ID" value="NZ_CBCSGL010000056.1"/>
</dbReference>
<dbReference type="AlphaFoldDB" id="A0A4R3UGA1"/>
<accession>A0A4R3UGA1</accession>
<feature type="chain" id="PRO_5020216532" evidence="1">
    <location>
        <begin position="19"/>
        <end position="175"/>
    </location>
</feature>
<dbReference type="Pfam" id="PF07987">
    <property type="entry name" value="DUF1775"/>
    <property type="match status" value="1"/>
</dbReference>
<dbReference type="InterPro" id="IPR038507">
    <property type="entry name" value="YcnI-like_sf"/>
</dbReference>
<protein>
    <submittedName>
        <fullName evidence="3">Uncharacterized protein YcnI</fullName>
    </submittedName>
</protein>
<feature type="domain" description="YncI copper-binding" evidence="2">
    <location>
        <begin position="19"/>
        <end position="162"/>
    </location>
</feature>
<dbReference type="EMBL" id="SMBU01000044">
    <property type="protein sequence ID" value="TCU87141.1"/>
    <property type="molecule type" value="Genomic_DNA"/>
</dbReference>
<evidence type="ECO:0000259" key="2">
    <source>
        <dbReference type="Pfam" id="PF07987"/>
    </source>
</evidence>
<gene>
    <name evidence="3" type="ORF">EV671_104413</name>
</gene>
<dbReference type="Proteomes" id="UP000295110">
    <property type="component" value="Unassembled WGS sequence"/>
</dbReference>
<evidence type="ECO:0000256" key="1">
    <source>
        <dbReference type="SAM" id="SignalP"/>
    </source>
</evidence>
<feature type="signal peptide" evidence="1">
    <location>
        <begin position="1"/>
        <end position="18"/>
    </location>
</feature>
<proteinExistence type="predicted"/>
<sequence>MKPFSFLTLLALAGAAQAHITLETAEAEAGKPYKAVLRVGHGCDGSATRQIIVTLPEGLRGSKPVPKPGWTLTTTRASLKSPYQSHGKTVTDELAEVRWTANSEADFLQDAWYDEFSLRTTLPGEPGELWFKVRQVCVKGEMNWAEVPGPGKPAAAPAARLSVVPARPAAGEHAH</sequence>
<reference evidence="3 4" key="1">
    <citation type="submission" date="2019-03" db="EMBL/GenBank/DDBJ databases">
        <title>Genomic Encyclopedia of Type Strains, Phase IV (KMG-IV): sequencing the most valuable type-strain genomes for metagenomic binning, comparative biology and taxonomic classification.</title>
        <authorList>
            <person name="Goeker M."/>
        </authorList>
    </citation>
    <scope>NUCLEOTIDE SEQUENCE [LARGE SCALE GENOMIC DNA]</scope>
    <source>
        <strain evidence="3 4">DSM 654</strain>
    </source>
</reference>
<name>A0A4R3UGA1_ROSSA</name>
<dbReference type="OrthoDB" id="9796962at2"/>